<feature type="region of interest" description="Disordered" evidence="1">
    <location>
        <begin position="165"/>
        <end position="306"/>
    </location>
</feature>
<accession>A0A5N6K956</accession>
<comment type="caution">
    <text evidence="3">The sequence shown here is derived from an EMBL/GenBank/DDBJ whole genome shotgun (WGS) entry which is preliminary data.</text>
</comment>
<feature type="compositionally biased region" description="Basic residues" evidence="1">
    <location>
        <begin position="168"/>
        <end position="183"/>
    </location>
</feature>
<sequence>MKTHRISDFILLQNKVRNVPDASSILLLVGLSSDMAPVPSSPSSDNSAISRDISHSVWAASRTTTLSQPISRLSQPRNVQLSSSSNLAKIFTLLISRQATSGDPSIIPTTYGEQNTSLAPGTIAGIVLGSVGGFLLLLWLLYTCCTLGRPAAQATYREDVTVRENVRRRSHNSHRSSRPHSRRVSTAEKVEVRRQRSRSPTPVRVVREEVRQETRRPPPVERVIVEERREVRRSRDEGSPSTSGGGSDEVVVIEEHEPPPRKSKSKRERRERRERERERESGFRTVDPLSFGGIVGGEGRRGERRR</sequence>
<dbReference type="Proteomes" id="UP000326757">
    <property type="component" value="Unassembled WGS sequence"/>
</dbReference>
<dbReference type="OrthoDB" id="5423884at2759"/>
<gene>
    <name evidence="3" type="ORF">EYC80_001380</name>
</gene>
<evidence type="ECO:0000313" key="4">
    <source>
        <dbReference type="Proteomes" id="UP000326757"/>
    </source>
</evidence>
<dbReference type="AlphaFoldDB" id="A0A5N6K956"/>
<feature type="compositionally biased region" description="Basic residues" evidence="1">
    <location>
        <begin position="261"/>
        <end position="270"/>
    </location>
</feature>
<proteinExistence type="predicted"/>
<evidence type="ECO:0000256" key="2">
    <source>
        <dbReference type="SAM" id="Phobius"/>
    </source>
</evidence>
<keyword evidence="2" id="KW-0812">Transmembrane</keyword>
<feature type="compositionally biased region" description="Basic and acidic residues" evidence="1">
    <location>
        <begin position="185"/>
        <end position="194"/>
    </location>
</feature>
<keyword evidence="2" id="KW-0472">Membrane</keyword>
<feature type="compositionally biased region" description="Basic and acidic residues" evidence="1">
    <location>
        <begin position="271"/>
        <end position="282"/>
    </location>
</feature>
<evidence type="ECO:0000256" key="1">
    <source>
        <dbReference type="SAM" id="MobiDB-lite"/>
    </source>
</evidence>
<evidence type="ECO:0000313" key="3">
    <source>
        <dbReference type="EMBL" id="KAB8299305.1"/>
    </source>
</evidence>
<keyword evidence="4" id="KW-1185">Reference proteome</keyword>
<keyword evidence="2" id="KW-1133">Transmembrane helix</keyword>
<name>A0A5N6K956_MONLA</name>
<feature type="compositionally biased region" description="Basic and acidic residues" evidence="1">
    <location>
        <begin position="205"/>
        <end position="238"/>
    </location>
</feature>
<protein>
    <submittedName>
        <fullName evidence="3">Uncharacterized protein</fullName>
    </submittedName>
</protein>
<reference evidence="3 4" key="1">
    <citation type="submission" date="2019-06" db="EMBL/GenBank/DDBJ databases">
        <title>Genome Sequence of the Brown Rot Fungal Pathogen Monilinia laxa.</title>
        <authorList>
            <person name="De Miccolis Angelini R.M."/>
            <person name="Landi L."/>
            <person name="Abate D."/>
            <person name="Pollastro S."/>
            <person name="Romanazzi G."/>
            <person name="Faretra F."/>
        </authorList>
    </citation>
    <scope>NUCLEOTIDE SEQUENCE [LARGE SCALE GENOMIC DNA]</scope>
    <source>
        <strain evidence="3 4">Mlax316</strain>
    </source>
</reference>
<feature type="transmembrane region" description="Helical" evidence="2">
    <location>
        <begin position="123"/>
        <end position="142"/>
    </location>
</feature>
<organism evidence="3 4">
    <name type="scientific">Monilinia laxa</name>
    <name type="common">Brown rot fungus</name>
    <name type="synonym">Sclerotinia laxa</name>
    <dbReference type="NCBI Taxonomy" id="61186"/>
    <lineage>
        <taxon>Eukaryota</taxon>
        <taxon>Fungi</taxon>
        <taxon>Dikarya</taxon>
        <taxon>Ascomycota</taxon>
        <taxon>Pezizomycotina</taxon>
        <taxon>Leotiomycetes</taxon>
        <taxon>Helotiales</taxon>
        <taxon>Sclerotiniaceae</taxon>
        <taxon>Monilinia</taxon>
    </lineage>
</organism>
<dbReference type="EMBL" id="VIGI01000006">
    <property type="protein sequence ID" value="KAB8299305.1"/>
    <property type="molecule type" value="Genomic_DNA"/>
</dbReference>